<comment type="function">
    <text evidence="11">Component of the F(0) channel, it forms part of the peripheral stalk, linking F(1) to F(0). The b'-subunit is a diverged and duplicated form of b found in plants and photosynthetic bacteria.</text>
</comment>
<evidence type="ECO:0000256" key="9">
    <source>
        <dbReference type="ARBA" id="ARBA00023310"/>
    </source>
</evidence>
<evidence type="ECO:0000313" key="17">
    <source>
        <dbReference type="Proteomes" id="UP001162780"/>
    </source>
</evidence>
<name>A0ABY7GFU9_9GAMM</name>
<gene>
    <name evidence="14 16" type="primary">atpF</name>
    <name evidence="16" type="ORF">NM686_011925</name>
</gene>
<dbReference type="InterPro" id="IPR002146">
    <property type="entry name" value="ATP_synth_b/b'su_bac/chlpt"/>
</dbReference>
<evidence type="ECO:0000256" key="4">
    <source>
        <dbReference type="ARBA" id="ARBA00022692"/>
    </source>
</evidence>
<protein>
    <recommendedName>
        <fullName evidence="14">ATP synthase subunit b</fullName>
    </recommendedName>
    <alternativeName>
        <fullName evidence="14">ATP synthase F(0) sector subunit b</fullName>
    </alternativeName>
    <alternativeName>
        <fullName evidence="14">ATPase subunit I</fullName>
    </alternativeName>
    <alternativeName>
        <fullName evidence="14">F-type ATPase subunit b</fullName>
        <shortName evidence="14">F-ATPase subunit b</shortName>
    </alternativeName>
</protein>
<organism evidence="16 17">
    <name type="scientific">Methylomonas rapida</name>
    <dbReference type="NCBI Taxonomy" id="2963939"/>
    <lineage>
        <taxon>Bacteria</taxon>
        <taxon>Pseudomonadati</taxon>
        <taxon>Pseudomonadota</taxon>
        <taxon>Gammaproteobacteria</taxon>
        <taxon>Methylococcales</taxon>
        <taxon>Methylococcaceae</taxon>
        <taxon>Methylomonas</taxon>
    </lineage>
</organism>
<keyword evidence="17" id="KW-1185">Reference proteome</keyword>
<comment type="similarity">
    <text evidence="1 14">Belongs to the ATPase B chain family.</text>
</comment>
<dbReference type="Proteomes" id="UP001162780">
    <property type="component" value="Chromosome"/>
</dbReference>
<evidence type="ECO:0000313" key="16">
    <source>
        <dbReference type="EMBL" id="WAR43106.1"/>
    </source>
</evidence>
<evidence type="ECO:0000256" key="13">
    <source>
        <dbReference type="ARBA" id="ARBA00037847"/>
    </source>
</evidence>
<dbReference type="InterPro" id="IPR050059">
    <property type="entry name" value="ATP_synthase_B_chain"/>
</dbReference>
<keyword evidence="14" id="KW-1003">Cell membrane</keyword>
<dbReference type="NCBIfam" id="TIGR01144">
    <property type="entry name" value="ATP_synt_b"/>
    <property type="match status" value="1"/>
</dbReference>
<comment type="subunit">
    <text evidence="12">F-type ATPases have 2 components, F(1) - the catalytic core - and F(0) - the membrane proton channel. F(1) has five subunits: alpha(3), beta(3), gamma(1), delta(1), epsilon(1). F(0) has four main subunits: a(1), b(2) and c(10-14). The alpha and beta chains form an alternating ring which encloses part of the gamma chain. F(1) is attached to F(0) by a central stalk formed by the gamma and epsilon chains, while a peripheral stalk is formed by the delta and b chains.</text>
</comment>
<evidence type="ECO:0000256" key="15">
    <source>
        <dbReference type="SAM" id="Coils"/>
    </source>
</evidence>
<evidence type="ECO:0000256" key="3">
    <source>
        <dbReference type="ARBA" id="ARBA00022547"/>
    </source>
</evidence>
<evidence type="ECO:0000256" key="8">
    <source>
        <dbReference type="ARBA" id="ARBA00023136"/>
    </source>
</evidence>
<evidence type="ECO:0000256" key="1">
    <source>
        <dbReference type="ARBA" id="ARBA00005513"/>
    </source>
</evidence>
<keyword evidence="9 14" id="KW-0066">ATP synthesis</keyword>
<comment type="function">
    <text evidence="10 14">F(1)F(0) ATP synthase produces ATP from ADP in the presence of a proton or sodium gradient. F-type ATPases consist of two structural domains, F(1) containing the extramembraneous catalytic core and F(0) containing the membrane proton channel, linked together by a central stalk and a peripheral stalk. During catalysis, ATP synthesis in the catalytic domain of F(1) is coupled via a rotary mechanism of the central stalk subunits to proton translocation.</text>
</comment>
<keyword evidence="7 14" id="KW-0406">Ion transport</keyword>
<evidence type="ECO:0000256" key="7">
    <source>
        <dbReference type="ARBA" id="ARBA00023065"/>
    </source>
</evidence>
<dbReference type="HAMAP" id="MF_01398">
    <property type="entry name" value="ATP_synth_b_bprime"/>
    <property type="match status" value="1"/>
</dbReference>
<keyword evidence="6 14" id="KW-1133">Transmembrane helix</keyword>
<reference evidence="16" key="1">
    <citation type="submission" date="2022-11" db="EMBL/GenBank/DDBJ databases">
        <title>Methylomonas rapida sp. nov., Carotenoid-Producing Obligate Methanotrophs with High Growth Characteristics and Biotechnological Potential.</title>
        <authorList>
            <person name="Tikhonova E.N."/>
            <person name="Suleimanov R.Z."/>
            <person name="Miroshnikov K."/>
            <person name="Oshkin I.Y."/>
            <person name="Belova S.E."/>
            <person name="Danilova O.V."/>
            <person name="Ashikhmin A."/>
            <person name="Konopkin A."/>
            <person name="But S.Y."/>
            <person name="Khmelenina V.N."/>
            <person name="Kuznetsov N."/>
            <person name="Pimenov N.V."/>
            <person name="Dedysh S.N."/>
        </authorList>
    </citation>
    <scope>NUCLEOTIDE SEQUENCE</scope>
    <source>
        <strain evidence="16">MP1</strain>
    </source>
</reference>
<dbReference type="PANTHER" id="PTHR33445:SF2">
    <property type="entry name" value="ATP SYNTHASE SUBUNIT B', CHLOROPLASTIC"/>
    <property type="match status" value="1"/>
</dbReference>
<keyword evidence="15" id="KW-0175">Coiled coil</keyword>
<keyword evidence="3 14" id="KW-0138">CF(0)</keyword>
<dbReference type="CDD" id="cd06503">
    <property type="entry name" value="ATP-synt_Fo_b"/>
    <property type="match status" value="1"/>
</dbReference>
<dbReference type="RefSeq" id="WP_255188083.1">
    <property type="nucleotide sequence ID" value="NZ_CP113517.1"/>
</dbReference>
<dbReference type="Pfam" id="PF00430">
    <property type="entry name" value="ATP-synt_B"/>
    <property type="match status" value="1"/>
</dbReference>
<evidence type="ECO:0000256" key="11">
    <source>
        <dbReference type="ARBA" id="ARBA00025614"/>
    </source>
</evidence>
<keyword evidence="4 14" id="KW-0812">Transmembrane</keyword>
<proteinExistence type="inferred from homology"/>
<dbReference type="InterPro" id="IPR005864">
    <property type="entry name" value="ATP_synth_F0_bsu_bac"/>
</dbReference>
<comment type="subcellular location">
    <subcellularLocation>
        <location evidence="14">Cell membrane</location>
        <topology evidence="14">Single-pass membrane protein</topology>
    </subcellularLocation>
    <subcellularLocation>
        <location evidence="13">Endomembrane system</location>
        <topology evidence="13">Single-pass membrane protein</topology>
    </subcellularLocation>
</comment>
<evidence type="ECO:0000256" key="12">
    <source>
        <dbReference type="ARBA" id="ARBA00026054"/>
    </source>
</evidence>
<evidence type="ECO:0000256" key="14">
    <source>
        <dbReference type="HAMAP-Rule" id="MF_01398"/>
    </source>
</evidence>
<feature type="coiled-coil region" evidence="15">
    <location>
        <begin position="38"/>
        <end position="97"/>
    </location>
</feature>
<accession>A0ABY7GFU9</accession>
<keyword evidence="2 14" id="KW-0813">Transport</keyword>
<evidence type="ECO:0000256" key="5">
    <source>
        <dbReference type="ARBA" id="ARBA00022781"/>
    </source>
</evidence>
<comment type="subunit">
    <text evidence="14">F-type ATPases have 2 components, F(1) - the catalytic core - and F(0) - the membrane proton channel. F(1) has five subunits: alpha(3), beta(3), gamma(1), delta(1), epsilon(1). F(0) has three main subunits: a(1), b(2) and c(10-14). The alpha and beta chains form an alternating ring which encloses part of the gamma chain. F(1) is attached to F(0) by a central stalk formed by the gamma and epsilon chains, while a peripheral stalk is formed by the delta and b chains.</text>
</comment>
<dbReference type="EMBL" id="CP113517">
    <property type="protein sequence ID" value="WAR43106.1"/>
    <property type="molecule type" value="Genomic_DNA"/>
</dbReference>
<evidence type="ECO:0000256" key="10">
    <source>
        <dbReference type="ARBA" id="ARBA00025198"/>
    </source>
</evidence>
<keyword evidence="5 14" id="KW-0375">Hydrogen ion transport</keyword>
<sequence>MRIDWLTVGAQWINFLVLMWLLKRFLYRPIIDAMDRRQQNIEARSEEARLSIEQAEQQARDYREKLTQLEAQRAKLLAEAREEAHRERERLITVAREETQTLSRQWRREFEREKNDLQRQLQHQLGCLSLDTARKALQDLTGQALEQALFENFLERLRDLPDADKRLLTASAGNHIELASSFELSPSLRDRFSNAVRDVLAPALSVRFTSLADSRLGLLLSSPSYTLEWRLEQYFADLLAELDGAFNGTKPFNTDAE</sequence>
<evidence type="ECO:0000256" key="6">
    <source>
        <dbReference type="ARBA" id="ARBA00022989"/>
    </source>
</evidence>
<feature type="transmembrane region" description="Helical" evidence="14">
    <location>
        <begin position="6"/>
        <end position="27"/>
    </location>
</feature>
<keyword evidence="8 14" id="KW-0472">Membrane</keyword>
<evidence type="ECO:0000256" key="2">
    <source>
        <dbReference type="ARBA" id="ARBA00022448"/>
    </source>
</evidence>
<dbReference type="PANTHER" id="PTHR33445">
    <property type="entry name" value="ATP SYNTHASE SUBUNIT B', CHLOROPLASTIC"/>
    <property type="match status" value="1"/>
</dbReference>